<protein>
    <recommendedName>
        <fullName evidence="9">Ubiquitin thioesterase OTU</fullName>
        <ecNumber evidence="9">3.4.19.12</ecNumber>
    </recommendedName>
</protein>
<name>A0AAE1UKW9_9EUCA</name>
<keyword evidence="3" id="KW-0479">Metal-binding</keyword>
<keyword evidence="6 9" id="KW-0378">Hydrolase</keyword>
<dbReference type="PANTHER" id="PTHR13312:SF0">
    <property type="entry name" value="UBIQUITIN THIOESTERASE OTU1"/>
    <property type="match status" value="1"/>
</dbReference>
<keyword evidence="4" id="KW-0863">Zinc-finger</keyword>
<dbReference type="Proteomes" id="UP001292094">
    <property type="component" value="Unassembled WGS sequence"/>
</dbReference>
<dbReference type="GO" id="GO:0004843">
    <property type="term" value="F:cysteine-type deubiquitinase activity"/>
    <property type="evidence" value="ECO:0007669"/>
    <property type="project" value="UniProtKB-UniRule"/>
</dbReference>
<sequence>MLARRPTKNATDPDTTTHTPETPVKPPAASRPLHPESPHTQVQILTTSAGGEEKDSRDFFHLVELKTCVMLRLRVKTRQGGQVALTERVRGDSTLEDLSAAIRDVTAIPPHRQKILIGFPPKSVTGRLEASLTSLGIGNGEVIIVEEVDQLSLPMTGRQQDSAAPTLSTRLSDSPVSNNSIPQGILLKKVVPSDNSCLFASIYYLINGGEIVGSQQVEEMRTVVAAAVRSQPDLYTEAVLERSNSNYCDWILKDTSWGGAIELSIFSQYYEIEIVALDSKTGVLNRFGEDKKYDYRMIVMYDGIHYDPIYMETFEGNKVYIFPVSAEGVLQQAQEMVLEAKQSGQFTDTHAFQLECKECGHIMTGEEAAVTHAKTTGHSKFDEVRK</sequence>
<dbReference type="GO" id="GO:0005634">
    <property type="term" value="C:nucleus"/>
    <property type="evidence" value="ECO:0007669"/>
    <property type="project" value="TreeGrafter"/>
</dbReference>
<proteinExistence type="predicted"/>
<dbReference type="InterPro" id="IPR038765">
    <property type="entry name" value="Papain-like_cys_pep_sf"/>
</dbReference>
<dbReference type="InterPro" id="IPR000626">
    <property type="entry name" value="Ubiquitin-like_dom"/>
</dbReference>
<evidence type="ECO:0000256" key="8">
    <source>
        <dbReference type="ARBA" id="ARBA00022833"/>
    </source>
</evidence>
<dbReference type="EMBL" id="JAWZYT010000504">
    <property type="protein sequence ID" value="KAK4322610.1"/>
    <property type="molecule type" value="Genomic_DNA"/>
</dbReference>
<accession>A0AAE1UKW9</accession>
<feature type="compositionally biased region" description="Low complexity" evidence="10">
    <location>
        <begin position="8"/>
        <end position="22"/>
    </location>
</feature>
<dbReference type="GO" id="GO:0036503">
    <property type="term" value="P:ERAD pathway"/>
    <property type="evidence" value="ECO:0007669"/>
    <property type="project" value="TreeGrafter"/>
</dbReference>
<dbReference type="SUPFAM" id="SSF54236">
    <property type="entry name" value="Ubiquitin-like"/>
    <property type="match status" value="1"/>
</dbReference>
<dbReference type="InterPro" id="IPR057766">
    <property type="entry name" value="Znf-C2H2_OTU1-like_C"/>
</dbReference>
<evidence type="ECO:0000256" key="2">
    <source>
        <dbReference type="ARBA" id="ARBA00022670"/>
    </source>
</evidence>
<evidence type="ECO:0000313" key="13">
    <source>
        <dbReference type="EMBL" id="KAK4322610.1"/>
    </source>
</evidence>
<dbReference type="Gene3D" id="3.90.70.80">
    <property type="match status" value="1"/>
</dbReference>
<evidence type="ECO:0000259" key="12">
    <source>
        <dbReference type="PROSITE" id="PS50802"/>
    </source>
</evidence>
<dbReference type="GO" id="GO:0005829">
    <property type="term" value="C:cytosol"/>
    <property type="evidence" value="ECO:0007669"/>
    <property type="project" value="TreeGrafter"/>
</dbReference>
<evidence type="ECO:0000259" key="11">
    <source>
        <dbReference type="PROSITE" id="PS50053"/>
    </source>
</evidence>
<evidence type="ECO:0000313" key="14">
    <source>
        <dbReference type="Proteomes" id="UP001292094"/>
    </source>
</evidence>
<keyword evidence="14" id="KW-1185">Reference proteome</keyword>
<feature type="domain" description="Ubiquitin-like" evidence="11">
    <location>
        <begin position="71"/>
        <end position="145"/>
    </location>
</feature>
<dbReference type="SUPFAM" id="SSF54001">
    <property type="entry name" value="Cysteine proteinases"/>
    <property type="match status" value="1"/>
</dbReference>
<evidence type="ECO:0000256" key="9">
    <source>
        <dbReference type="RuleBase" id="RU367104"/>
    </source>
</evidence>
<dbReference type="Pfam" id="PF21403">
    <property type="entry name" value="OTU1_UBXL"/>
    <property type="match status" value="1"/>
</dbReference>
<keyword evidence="2" id="KW-0645">Protease</keyword>
<dbReference type="AlphaFoldDB" id="A0AAE1UKW9"/>
<dbReference type="Gene3D" id="3.10.20.90">
    <property type="entry name" value="Phosphatidylinositol 3-kinase Catalytic Subunit, Chain A, domain 1"/>
    <property type="match status" value="1"/>
</dbReference>
<dbReference type="GO" id="GO:0030968">
    <property type="term" value="P:endoplasmic reticulum unfolded protein response"/>
    <property type="evidence" value="ECO:0007669"/>
    <property type="project" value="TreeGrafter"/>
</dbReference>
<dbReference type="CDD" id="cd22745">
    <property type="entry name" value="OTU_OTU1"/>
    <property type="match status" value="1"/>
</dbReference>
<comment type="catalytic activity">
    <reaction evidence="1 9">
        <text>Thiol-dependent hydrolysis of ester, thioester, amide, peptide and isopeptide bonds formed by the C-terminal Gly of ubiquitin (a 76-residue protein attached to proteins as an intracellular targeting signal).</text>
        <dbReference type="EC" id="3.4.19.12"/>
    </reaction>
</comment>
<evidence type="ECO:0000256" key="4">
    <source>
        <dbReference type="ARBA" id="ARBA00022771"/>
    </source>
</evidence>
<dbReference type="PROSITE" id="PS00028">
    <property type="entry name" value="ZINC_FINGER_C2H2_1"/>
    <property type="match status" value="1"/>
</dbReference>
<dbReference type="Pfam" id="PF24560">
    <property type="entry name" value="zf-C2H2_OTU1_C"/>
    <property type="match status" value="1"/>
</dbReference>
<dbReference type="InterPro" id="IPR029071">
    <property type="entry name" value="Ubiquitin-like_domsf"/>
</dbReference>
<dbReference type="Pfam" id="PF02338">
    <property type="entry name" value="OTU"/>
    <property type="match status" value="1"/>
</dbReference>
<comment type="caution">
    <text evidence="13">The sequence shown here is derived from an EMBL/GenBank/DDBJ whole genome shotgun (WGS) entry which is preliminary data.</text>
</comment>
<feature type="domain" description="OTU" evidence="12">
    <location>
        <begin position="186"/>
        <end position="312"/>
    </location>
</feature>
<feature type="region of interest" description="Disordered" evidence="10">
    <location>
        <begin position="1"/>
        <end position="38"/>
    </location>
</feature>
<evidence type="ECO:0000256" key="10">
    <source>
        <dbReference type="SAM" id="MobiDB-lite"/>
    </source>
</evidence>
<organism evidence="13 14">
    <name type="scientific">Petrolisthes manimaculis</name>
    <dbReference type="NCBI Taxonomy" id="1843537"/>
    <lineage>
        <taxon>Eukaryota</taxon>
        <taxon>Metazoa</taxon>
        <taxon>Ecdysozoa</taxon>
        <taxon>Arthropoda</taxon>
        <taxon>Crustacea</taxon>
        <taxon>Multicrustacea</taxon>
        <taxon>Malacostraca</taxon>
        <taxon>Eumalacostraca</taxon>
        <taxon>Eucarida</taxon>
        <taxon>Decapoda</taxon>
        <taxon>Pleocyemata</taxon>
        <taxon>Anomura</taxon>
        <taxon>Galatheoidea</taxon>
        <taxon>Porcellanidae</taxon>
        <taxon>Petrolisthes</taxon>
    </lineage>
</organism>
<keyword evidence="9" id="KW-0963">Cytoplasm</keyword>
<comment type="subcellular location">
    <subcellularLocation>
        <location evidence="9">Cytoplasm</location>
    </subcellularLocation>
</comment>
<evidence type="ECO:0000256" key="7">
    <source>
        <dbReference type="ARBA" id="ARBA00022807"/>
    </source>
</evidence>
<evidence type="ECO:0000256" key="6">
    <source>
        <dbReference type="ARBA" id="ARBA00022801"/>
    </source>
</evidence>
<evidence type="ECO:0000256" key="1">
    <source>
        <dbReference type="ARBA" id="ARBA00000707"/>
    </source>
</evidence>
<keyword evidence="5 9" id="KW-0833">Ubl conjugation pathway</keyword>
<reference evidence="13" key="1">
    <citation type="submission" date="2023-11" db="EMBL/GenBank/DDBJ databases">
        <title>Genome assemblies of two species of porcelain crab, Petrolisthes cinctipes and Petrolisthes manimaculis (Anomura: Porcellanidae).</title>
        <authorList>
            <person name="Angst P."/>
        </authorList>
    </citation>
    <scope>NUCLEOTIDE SEQUENCE</scope>
    <source>
        <strain evidence="13">PB745_02</strain>
        <tissue evidence="13">Gill</tissue>
    </source>
</reference>
<gene>
    <name evidence="13" type="ORF">Pmani_006641</name>
</gene>
<dbReference type="InterPro" id="IPR048857">
    <property type="entry name" value="OTU1_Ubl"/>
</dbReference>
<dbReference type="PROSITE" id="PS50802">
    <property type="entry name" value="OTU"/>
    <property type="match status" value="1"/>
</dbReference>
<evidence type="ECO:0000256" key="5">
    <source>
        <dbReference type="ARBA" id="ARBA00022786"/>
    </source>
</evidence>
<dbReference type="GO" id="GO:0016579">
    <property type="term" value="P:protein deubiquitination"/>
    <property type="evidence" value="ECO:0007669"/>
    <property type="project" value="TreeGrafter"/>
</dbReference>
<dbReference type="PROSITE" id="PS50053">
    <property type="entry name" value="UBIQUITIN_2"/>
    <property type="match status" value="1"/>
</dbReference>
<dbReference type="GO" id="GO:0008270">
    <property type="term" value="F:zinc ion binding"/>
    <property type="evidence" value="ECO:0007669"/>
    <property type="project" value="UniProtKB-KW"/>
</dbReference>
<evidence type="ECO:0000256" key="3">
    <source>
        <dbReference type="ARBA" id="ARBA00022723"/>
    </source>
</evidence>
<dbReference type="EC" id="3.4.19.12" evidence="9"/>
<keyword evidence="7 9" id="KW-0788">Thiol protease</keyword>
<dbReference type="CDD" id="cd17059">
    <property type="entry name" value="Ubl_OTU1"/>
    <property type="match status" value="1"/>
</dbReference>
<dbReference type="PANTHER" id="PTHR13312">
    <property type="entry name" value="HIV-INDUCED PROTEIN-7-LIKE PROTEASE"/>
    <property type="match status" value="1"/>
</dbReference>
<comment type="function">
    <text evidence="9">Hydrolase that can remove conjugated ubiquitin from proteins and may therefore play an important regulatory role at the level of protein turnover by preventing degradation.</text>
</comment>
<dbReference type="InterPro" id="IPR013087">
    <property type="entry name" value="Znf_C2H2_type"/>
</dbReference>
<dbReference type="InterPro" id="IPR003323">
    <property type="entry name" value="OTU_dom"/>
</dbReference>
<keyword evidence="8" id="KW-0862">Zinc</keyword>